<reference evidence="1 2" key="2">
    <citation type="journal article" date="2013" name="PLoS Genet.">
        <title>Comparative genome structure, secondary metabolite, and effector coding capacity across Cochliobolus pathogens.</title>
        <authorList>
            <person name="Condon B.J."/>
            <person name="Leng Y."/>
            <person name="Wu D."/>
            <person name="Bushley K.E."/>
            <person name="Ohm R.A."/>
            <person name="Otillar R."/>
            <person name="Martin J."/>
            <person name="Schackwitz W."/>
            <person name="Grimwood J."/>
            <person name="MohdZainudin N."/>
            <person name="Xue C."/>
            <person name="Wang R."/>
            <person name="Manning V.A."/>
            <person name="Dhillon B."/>
            <person name="Tu Z.J."/>
            <person name="Steffenson B.J."/>
            <person name="Salamov A."/>
            <person name="Sun H."/>
            <person name="Lowry S."/>
            <person name="LaButti K."/>
            <person name="Han J."/>
            <person name="Copeland A."/>
            <person name="Lindquist E."/>
            <person name="Barry K."/>
            <person name="Schmutz J."/>
            <person name="Baker S.E."/>
            <person name="Ciuffetti L.M."/>
            <person name="Grigoriev I.V."/>
            <person name="Zhong S."/>
            <person name="Turgeon B.G."/>
        </authorList>
    </citation>
    <scope>NUCLEOTIDE SEQUENCE [LARGE SCALE GENOMIC DNA]</scope>
    <source>
        <strain evidence="2">28A</strain>
    </source>
</reference>
<accession>R0KRX9</accession>
<dbReference type="RefSeq" id="XP_008022370.1">
    <property type="nucleotide sequence ID" value="XM_008024179.1"/>
</dbReference>
<gene>
    <name evidence="1" type="ORF">SETTUDRAFT_159129</name>
</gene>
<dbReference type="HOGENOM" id="CLU_090744_0_0_1"/>
<keyword evidence="2" id="KW-1185">Reference proteome</keyword>
<evidence type="ECO:0000313" key="1">
    <source>
        <dbReference type="EMBL" id="EOA90557.1"/>
    </source>
</evidence>
<dbReference type="GeneID" id="19397901"/>
<dbReference type="AlphaFoldDB" id="R0KRX9"/>
<dbReference type="Proteomes" id="UP000016935">
    <property type="component" value="Unassembled WGS sequence"/>
</dbReference>
<name>R0KRX9_EXST2</name>
<dbReference type="eggNOG" id="ENOG502TCX7">
    <property type="taxonomic scope" value="Eukaryota"/>
</dbReference>
<organism evidence="1 2">
    <name type="scientific">Exserohilum turcicum (strain 28A)</name>
    <name type="common">Northern leaf blight fungus</name>
    <name type="synonym">Setosphaeria turcica</name>
    <dbReference type="NCBI Taxonomy" id="671987"/>
    <lineage>
        <taxon>Eukaryota</taxon>
        <taxon>Fungi</taxon>
        <taxon>Dikarya</taxon>
        <taxon>Ascomycota</taxon>
        <taxon>Pezizomycotina</taxon>
        <taxon>Dothideomycetes</taxon>
        <taxon>Pleosporomycetidae</taxon>
        <taxon>Pleosporales</taxon>
        <taxon>Pleosporineae</taxon>
        <taxon>Pleosporaceae</taxon>
        <taxon>Exserohilum</taxon>
    </lineage>
</organism>
<dbReference type="EMBL" id="KB908493">
    <property type="protein sequence ID" value="EOA90557.1"/>
    <property type="molecule type" value="Genomic_DNA"/>
</dbReference>
<dbReference type="OrthoDB" id="3793308at2759"/>
<sequence>MQHHPSPAPDVIPTAPTPDFLIISLFALRLARRLIASLDDYPQRFPDLQWLVDFLAAYTDEYALAKITGMRKQAYMHMYPGIVARMKRQHGYPVRFMQMNPDQQMYGARGAGGGNSEVEREREMSDGERIAIIDFSDAAAEWGSTVPIPVSEAPRMMMLAGQRLLADSNKDIDA</sequence>
<protein>
    <submittedName>
        <fullName evidence="1">Uncharacterized protein</fullName>
    </submittedName>
</protein>
<evidence type="ECO:0000313" key="2">
    <source>
        <dbReference type="Proteomes" id="UP000016935"/>
    </source>
</evidence>
<proteinExistence type="predicted"/>
<reference evidence="1 2" key="1">
    <citation type="journal article" date="2012" name="PLoS Pathog.">
        <title>Diverse lifestyles and strategies of plant pathogenesis encoded in the genomes of eighteen Dothideomycetes fungi.</title>
        <authorList>
            <person name="Ohm R.A."/>
            <person name="Feau N."/>
            <person name="Henrissat B."/>
            <person name="Schoch C.L."/>
            <person name="Horwitz B.A."/>
            <person name="Barry K.W."/>
            <person name="Condon B.J."/>
            <person name="Copeland A.C."/>
            <person name="Dhillon B."/>
            <person name="Glaser F."/>
            <person name="Hesse C.N."/>
            <person name="Kosti I."/>
            <person name="LaButti K."/>
            <person name="Lindquist E.A."/>
            <person name="Lucas S."/>
            <person name="Salamov A.A."/>
            <person name="Bradshaw R.E."/>
            <person name="Ciuffetti L."/>
            <person name="Hamelin R.C."/>
            <person name="Kema G.H.J."/>
            <person name="Lawrence C."/>
            <person name="Scott J.A."/>
            <person name="Spatafora J.W."/>
            <person name="Turgeon B.G."/>
            <person name="de Wit P.J.G.M."/>
            <person name="Zhong S."/>
            <person name="Goodwin S.B."/>
            <person name="Grigoriev I.V."/>
        </authorList>
    </citation>
    <scope>NUCLEOTIDE SEQUENCE [LARGE SCALE GENOMIC DNA]</scope>
    <source>
        <strain evidence="2">28A</strain>
    </source>
</reference>